<reference evidence="3" key="1">
    <citation type="submission" date="2014-11" db="EMBL/GenBank/DDBJ databases">
        <authorList>
            <person name="Geib S."/>
        </authorList>
    </citation>
    <scope>NUCLEOTIDE SEQUENCE</scope>
</reference>
<evidence type="ECO:0000256" key="1">
    <source>
        <dbReference type="SAM" id="Phobius"/>
    </source>
</evidence>
<feature type="non-terminal residue" evidence="3">
    <location>
        <position position="203"/>
    </location>
</feature>
<keyword evidence="1" id="KW-1133">Transmembrane helix</keyword>
<feature type="transmembrane region" description="Helical" evidence="1">
    <location>
        <begin position="12"/>
        <end position="31"/>
    </location>
</feature>
<dbReference type="Pfam" id="PF02363">
    <property type="entry name" value="C_tripleX"/>
    <property type="match status" value="4"/>
</dbReference>
<gene>
    <name evidence="3" type="primary">FBN1_0</name>
    <name evidence="3" type="ORF">g.21143</name>
</gene>
<dbReference type="AlphaFoldDB" id="A0A0A1XSY7"/>
<proteinExistence type="predicted"/>
<sequence>TIPIKSELYYTVPLNIEISWSLNVAGIAYYLQKSGNNTNNGKMRLANLLLLLLILGMISNSLAKVCKVNNGTQEIRVCCPGYDRVKNRCIPICPLGCLNGRCTKPNVCECNKGYKKHNDHRCVPICDNCTNGNCIGPNNCKCITDYVQNGSGDCVPVCNLDCKNGECIAPNKCRCPEGYRANENGGCDPICSSGCSNGRCVSP</sequence>
<reference evidence="3" key="2">
    <citation type="journal article" date="2015" name="Gigascience">
        <title>Reconstructing a comprehensive transcriptome assembly of a white-pupal translocated strain of the pest fruit fly Bactrocera cucurbitae.</title>
        <authorList>
            <person name="Sim S.B."/>
            <person name="Calla B."/>
            <person name="Hall B."/>
            <person name="DeRego T."/>
            <person name="Geib S.M."/>
        </authorList>
    </citation>
    <scope>NUCLEOTIDE SEQUENCE</scope>
</reference>
<dbReference type="InterPro" id="IPR003341">
    <property type="entry name" value="Cys_rich_tripleX"/>
</dbReference>
<dbReference type="InterPro" id="IPR000742">
    <property type="entry name" value="EGF"/>
</dbReference>
<evidence type="ECO:0000313" key="3">
    <source>
        <dbReference type="EMBL" id="JAD14156.1"/>
    </source>
</evidence>
<dbReference type="Gene3D" id="2.10.25.10">
    <property type="entry name" value="Laminin"/>
    <property type="match status" value="3"/>
</dbReference>
<dbReference type="SMART" id="SM00181">
    <property type="entry name" value="EGF"/>
    <property type="match status" value="2"/>
</dbReference>
<evidence type="ECO:0000259" key="2">
    <source>
        <dbReference type="SMART" id="SM00181"/>
    </source>
</evidence>
<protein>
    <submittedName>
        <fullName evidence="3">Fibrillin-1</fullName>
    </submittedName>
</protein>
<organism evidence="3">
    <name type="scientific">Zeugodacus cucurbitae</name>
    <name type="common">Melon fruit fly</name>
    <name type="synonym">Bactrocera cucurbitae</name>
    <dbReference type="NCBI Taxonomy" id="28588"/>
    <lineage>
        <taxon>Eukaryota</taxon>
        <taxon>Metazoa</taxon>
        <taxon>Ecdysozoa</taxon>
        <taxon>Arthropoda</taxon>
        <taxon>Hexapoda</taxon>
        <taxon>Insecta</taxon>
        <taxon>Pterygota</taxon>
        <taxon>Neoptera</taxon>
        <taxon>Endopterygota</taxon>
        <taxon>Diptera</taxon>
        <taxon>Brachycera</taxon>
        <taxon>Muscomorpha</taxon>
        <taxon>Tephritoidea</taxon>
        <taxon>Tephritidae</taxon>
        <taxon>Zeugodacus</taxon>
        <taxon>Zeugodacus</taxon>
    </lineage>
</organism>
<dbReference type="InterPro" id="IPR053255">
    <property type="entry name" value="EGF-like_domain"/>
</dbReference>
<keyword evidence="1" id="KW-0472">Membrane</keyword>
<feature type="transmembrane region" description="Helical" evidence="1">
    <location>
        <begin position="43"/>
        <end position="63"/>
    </location>
</feature>
<feature type="non-terminal residue" evidence="3">
    <location>
        <position position="1"/>
    </location>
</feature>
<dbReference type="PANTHER" id="PTHR24047">
    <property type="entry name" value="FI01909P-RELATED"/>
    <property type="match status" value="1"/>
</dbReference>
<dbReference type="SUPFAM" id="SSF57184">
    <property type="entry name" value="Growth factor receptor domain"/>
    <property type="match status" value="1"/>
</dbReference>
<feature type="domain" description="EGF-like" evidence="2">
    <location>
        <begin position="157"/>
        <end position="188"/>
    </location>
</feature>
<keyword evidence="1" id="KW-0812">Transmembrane</keyword>
<accession>A0A0A1XSY7</accession>
<dbReference type="InterPro" id="IPR009030">
    <property type="entry name" value="Growth_fac_rcpt_cys_sf"/>
</dbReference>
<feature type="domain" description="EGF-like" evidence="2">
    <location>
        <begin position="92"/>
        <end position="123"/>
    </location>
</feature>
<name>A0A0A1XSY7_ZEUCU</name>
<dbReference type="EMBL" id="GBXI01000136">
    <property type="protein sequence ID" value="JAD14156.1"/>
    <property type="molecule type" value="Transcribed_RNA"/>
</dbReference>
<dbReference type="PANTHER" id="PTHR24047:SF29">
    <property type="entry name" value="EATER-RELATED"/>
    <property type="match status" value="1"/>
</dbReference>